<comment type="pathway">
    <text evidence="1 14">Cofactor biosynthesis; adenosylcobalamin biosynthesis; adenosylcobalamin from cob(II)yrinate a,c-diamide: step 2/7.</text>
</comment>
<dbReference type="GO" id="GO:0008817">
    <property type="term" value="F:corrinoid adenosyltransferase activity"/>
    <property type="evidence" value="ECO:0007669"/>
    <property type="project" value="UniProtKB-UniRule"/>
</dbReference>
<dbReference type="InterPro" id="IPR016030">
    <property type="entry name" value="CblAdoTrfase-like"/>
</dbReference>
<evidence type="ECO:0000256" key="12">
    <source>
        <dbReference type="ARBA" id="ARBA00048555"/>
    </source>
</evidence>
<dbReference type="NCBIfam" id="TIGR00636">
    <property type="entry name" value="PduO_Nterm"/>
    <property type="match status" value="1"/>
</dbReference>
<dbReference type="Proteomes" id="UP000255367">
    <property type="component" value="Unassembled WGS sequence"/>
</dbReference>
<dbReference type="UniPathway" id="UPA00148">
    <property type="reaction ID" value="UER00233"/>
</dbReference>
<keyword evidence="8 14" id="KW-0067">ATP-binding</keyword>
<dbReference type="GO" id="GO:0005524">
    <property type="term" value="F:ATP binding"/>
    <property type="evidence" value="ECO:0007669"/>
    <property type="project" value="UniProtKB-UniRule"/>
</dbReference>
<dbReference type="InterPro" id="IPR029499">
    <property type="entry name" value="PduO-typ"/>
</dbReference>
<dbReference type="InterPro" id="IPR036451">
    <property type="entry name" value="CblAdoTrfase-like_sf"/>
</dbReference>
<keyword evidence="5 14" id="KW-0169">Cobalamin biosynthesis</keyword>
<evidence type="ECO:0000256" key="7">
    <source>
        <dbReference type="ARBA" id="ARBA00022741"/>
    </source>
</evidence>
<evidence type="ECO:0000259" key="15">
    <source>
        <dbReference type="Pfam" id="PF01923"/>
    </source>
</evidence>
<dbReference type="Gene3D" id="1.20.1200.10">
    <property type="entry name" value="Cobalamin adenosyltransferase-like"/>
    <property type="match status" value="1"/>
</dbReference>
<dbReference type="EMBL" id="UHIO01000001">
    <property type="protein sequence ID" value="SUP40919.1"/>
    <property type="molecule type" value="Genomic_DNA"/>
</dbReference>
<dbReference type="PANTHER" id="PTHR12213:SF0">
    <property type="entry name" value="CORRINOID ADENOSYLTRANSFERASE MMAB"/>
    <property type="match status" value="1"/>
</dbReference>
<sequence>MNAKVYTKTGDKGSTSLYTGERLSKASLRVEAYGTIDELQAVLGVARAFSEHDDIQQVIYGIQKELWQLMADVASLGQEPTITDAHIENLEKIIDSYDAKMEPLTKFIVPGDKKSSALLHQCRTVTRRAERALLRAAESGEAIHEVNIRYLNRLSDCCYMLARAEFEL</sequence>
<accession>A0A380NH31</accession>
<name>A0A380NH31_9FIRM</name>
<keyword evidence="7 14" id="KW-0547">Nucleotide-binding</keyword>
<keyword evidence="17" id="KW-1185">Reference proteome</keyword>
<evidence type="ECO:0000256" key="6">
    <source>
        <dbReference type="ARBA" id="ARBA00022679"/>
    </source>
</evidence>
<evidence type="ECO:0000256" key="2">
    <source>
        <dbReference type="ARBA" id="ARBA00007487"/>
    </source>
</evidence>
<evidence type="ECO:0000256" key="11">
    <source>
        <dbReference type="ARBA" id="ARBA00033354"/>
    </source>
</evidence>
<organism evidence="16 17">
    <name type="scientific">Veillonella criceti</name>
    <dbReference type="NCBI Taxonomy" id="103891"/>
    <lineage>
        <taxon>Bacteria</taxon>
        <taxon>Bacillati</taxon>
        <taxon>Bacillota</taxon>
        <taxon>Negativicutes</taxon>
        <taxon>Veillonellales</taxon>
        <taxon>Veillonellaceae</taxon>
        <taxon>Veillonella</taxon>
    </lineage>
</organism>
<dbReference type="EC" id="2.5.1.17" evidence="3 14"/>
<keyword evidence="6 14" id="KW-0808">Transferase</keyword>
<protein>
    <recommendedName>
        <fullName evidence="4 14">Corrinoid adenosyltransferase</fullName>
        <ecNumber evidence="3 14">2.5.1.17</ecNumber>
    </recommendedName>
    <alternativeName>
        <fullName evidence="9 14">Cob(II)alamin adenosyltransferase</fullName>
    </alternativeName>
    <alternativeName>
        <fullName evidence="11 14">Cob(II)yrinic acid a,c-diamide adenosyltransferase</fullName>
    </alternativeName>
    <alternativeName>
        <fullName evidence="10 14">Cobinamide/cobalamin adenosyltransferase</fullName>
    </alternativeName>
</protein>
<evidence type="ECO:0000256" key="8">
    <source>
        <dbReference type="ARBA" id="ARBA00022840"/>
    </source>
</evidence>
<comment type="catalytic activity">
    <reaction evidence="12 14">
        <text>2 cob(II)yrinate a,c diamide + reduced [electron-transfer flavoprotein] + 2 ATP = 2 adenosylcob(III)yrinate a,c-diamide + 2 triphosphate + oxidized [electron-transfer flavoprotein] + 3 H(+)</text>
        <dbReference type="Rhea" id="RHEA:11528"/>
        <dbReference type="Rhea" id="RHEA-COMP:10685"/>
        <dbReference type="Rhea" id="RHEA-COMP:10686"/>
        <dbReference type="ChEBI" id="CHEBI:15378"/>
        <dbReference type="ChEBI" id="CHEBI:18036"/>
        <dbReference type="ChEBI" id="CHEBI:30616"/>
        <dbReference type="ChEBI" id="CHEBI:57692"/>
        <dbReference type="ChEBI" id="CHEBI:58307"/>
        <dbReference type="ChEBI" id="CHEBI:58503"/>
        <dbReference type="ChEBI" id="CHEBI:58537"/>
        <dbReference type="EC" id="2.5.1.17"/>
    </reaction>
</comment>
<evidence type="ECO:0000313" key="17">
    <source>
        <dbReference type="Proteomes" id="UP000255367"/>
    </source>
</evidence>
<dbReference type="PANTHER" id="PTHR12213">
    <property type="entry name" value="CORRINOID ADENOSYLTRANSFERASE"/>
    <property type="match status" value="1"/>
</dbReference>
<dbReference type="GO" id="GO:0009236">
    <property type="term" value="P:cobalamin biosynthetic process"/>
    <property type="evidence" value="ECO:0007669"/>
    <property type="project" value="UniProtKB-UniRule"/>
</dbReference>
<evidence type="ECO:0000256" key="1">
    <source>
        <dbReference type="ARBA" id="ARBA00005121"/>
    </source>
</evidence>
<comment type="catalytic activity">
    <reaction evidence="13 14">
        <text>2 cob(II)alamin + reduced [electron-transfer flavoprotein] + 2 ATP = 2 adenosylcob(III)alamin + 2 triphosphate + oxidized [electron-transfer flavoprotein] + 3 H(+)</text>
        <dbReference type="Rhea" id="RHEA:28671"/>
        <dbReference type="Rhea" id="RHEA-COMP:10685"/>
        <dbReference type="Rhea" id="RHEA-COMP:10686"/>
        <dbReference type="ChEBI" id="CHEBI:15378"/>
        <dbReference type="ChEBI" id="CHEBI:16304"/>
        <dbReference type="ChEBI" id="CHEBI:18036"/>
        <dbReference type="ChEBI" id="CHEBI:18408"/>
        <dbReference type="ChEBI" id="CHEBI:30616"/>
        <dbReference type="ChEBI" id="CHEBI:57692"/>
        <dbReference type="ChEBI" id="CHEBI:58307"/>
        <dbReference type="EC" id="2.5.1.17"/>
    </reaction>
</comment>
<proteinExistence type="inferred from homology"/>
<evidence type="ECO:0000313" key="16">
    <source>
        <dbReference type="EMBL" id="SUP40919.1"/>
    </source>
</evidence>
<evidence type="ECO:0000256" key="9">
    <source>
        <dbReference type="ARBA" id="ARBA00031529"/>
    </source>
</evidence>
<dbReference type="Pfam" id="PF01923">
    <property type="entry name" value="Cob_adeno_trans"/>
    <property type="match status" value="1"/>
</dbReference>
<evidence type="ECO:0000256" key="10">
    <source>
        <dbReference type="ARBA" id="ARBA00033334"/>
    </source>
</evidence>
<evidence type="ECO:0000256" key="5">
    <source>
        <dbReference type="ARBA" id="ARBA00022573"/>
    </source>
</evidence>
<dbReference type="RefSeq" id="WP_115309678.1">
    <property type="nucleotide sequence ID" value="NZ_UHIO01000001.1"/>
</dbReference>
<evidence type="ECO:0000256" key="14">
    <source>
        <dbReference type="RuleBase" id="RU366026"/>
    </source>
</evidence>
<evidence type="ECO:0000256" key="13">
    <source>
        <dbReference type="ARBA" id="ARBA00048692"/>
    </source>
</evidence>
<reference evidence="16 17" key="1">
    <citation type="submission" date="2018-06" db="EMBL/GenBank/DDBJ databases">
        <authorList>
            <consortium name="Pathogen Informatics"/>
            <person name="Doyle S."/>
        </authorList>
    </citation>
    <scope>NUCLEOTIDE SEQUENCE [LARGE SCALE GENOMIC DNA]</scope>
    <source>
        <strain evidence="16 17">NCTC12020</strain>
    </source>
</reference>
<evidence type="ECO:0000256" key="3">
    <source>
        <dbReference type="ARBA" id="ARBA00012454"/>
    </source>
</evidence>
<dbReference type="OrthoDB" id="9778896at2"/>
<dbReference type="AlphaFoldDB" id="A0A380NH31"/>
<comment type="similarity">
    <text evidence="2 14">Belongs to the Cob(I)alamin adenosyltransferase family.</text>
</comment>
<feature type="domain" description="Cobalamin adenosyltransferase-like" evidence="15">
    <location>
        <begin position="5"/>
        <end position="164"/>
    </location>
</feature>
<evidence type="ECO:0000256" key="4">
    <source>
        <dbReference type="ARBA" id="ARBA00020963"/>
    </source>
</evidence>
<dbReference type="SUPFAM" id="SSF89028">
    <property type="entry name" value="Cobalamin adenosyltransferase-like"/>
    <property type="match status" value="1"/>
</dbReference>
<gene>
    <name evidence="16" type="primary">yvqK_1</name>
    <name evidence="16" type="ORF">NCTC12020_00429</name>
</gene>